<accession>A0A0C5V998</accession>
<dbReference type="HOGENOM" id="CLU_3200421_0_0_6"/>
<gene>
    <name evidence="1" type="ORF">YC6258_03909</name>
</gene>
<organism evidence="1 2">
    <name type="scientific">Gynuella sunshinyii YC6258</name>
    <dbReference type="NCBI Taxonomy" id="1445510"/>
    <lineage>
        <taxon>Bacteria</taxon>
        <taxon>Pseudomonadati</taxon>
        <taxon>Pseudomonadota</taxon>
        <taxon>Gammaproteobacteria</taxon>
        <taxon>Oceanospirillales</taxon>
        <taxon>Saccharospirillaceae</taxon>
        <taxon>Gynuella</taxon>
    </lineage>
</organism>
<keyword evidence="2" id="KW-1185">Reference proteome</keyword>
<sequence>MTNTFVIRNHVGPDAKRAVIILVQLHDFPRLDFGTEVIMPANQNG</sequence>
<evidence type="ECO:0000313" key="1">
    <source>
        <dbReference type="EMBL" id="AJQ95945.1"/>
    </source>
</evidence>
<dbReference type="STRING" id="1445510.YC6258_03909"/>
<reference evidence="1 2" key="1">
    <citation type="submission" date="2014-01" db="EMBL/GenBank/DDBJ databases">
        <title>Full genme sequencing of cellulolytic bacterium Gynuella sunshinyii YC6258T gen. nov., sp. nov.</title>
        <authorList>
            <person name="Khan H."/>
            <person name="Chung E.J."/>
            <person name="Chung Y.R."/>
        </authorList>
    </citation>
    <scope>NUCLEOTIDE SEQUENCE [LARGE SCALE GENOMIC DNA]</scope>
    <source>
        <strain evidence="1 2">YC6258</strain>
    </source>
</reference>
<protein>
    <submittedName>
        <fullName evidence="1">Uncharacterized protein</fullName>
    </submittedName>
</protein>
<dbReference type="Proteomes" id="UP000032266">
    <property type="component" value="Chromosome"/>
</dbReference>
<dbReference type="EMBL" id="CP007142">
    <property type="protein sequence ID" value="AJQ95945.1"/>
    <property type="molecule type" value="Genomic_DNA"/>
</dbReference>
<evidence type="ECO:0000313" key="2">
    <source>
        <dbReference type="Proteomes" id="UP000032266"/>
    </source>
</evidence>
<name>A0A0C5V998_9GAMM</name>
<dbReference type="KEGG" id="gsn:YC6258_03909"/>
<proteinExistence type="predicted"/>
<dbReference type="AlphaFoldDB" id="A0A0C5V998"/>